<dbReference type="EMBL" id="JANAVB010007397">
    <property type="protein sequence ID" value="KAJ6843194.1"/>
    <property type="molecule type" value="Genomic_DNA"/>
</dbReference>
<evidence type="ECO:0000313" key="2">
    <source>
        <dbReference type="Proteomes" id="UP001140949"/>
    </source>
</evidence>
<evidence type="ECO:0000313" key="1">
    <source>
        <dbReference type="EMBL" id="KAJ6843194.1"/>
    </source>
</evidence>
<gene>
    <name evidence="1" type="ORF">M6B38_300710</name>
</gene>
<reference evidence="1" key="2">
    <citation type="submission" date="2023-04" db="EMBL/GenBank/DDBJ databases">
        <authorList>
            <person name="Bruccoleri R.E."/>
            <person name="Oakeley E.J."/>
            <person name="Faust A.-M."/>
            <person name="Dessus-Babus S."/>
            <person name="Altorfer M."/>
            <person name="Burckhardt D."/>
            <person name="Oertli M."/>
            <person name="Naumann U."/>
            <person name="Petersen F."/>
            <person name="Wong J."/>
        </authorList>
    </citation>
    <scope>NUCLEOTIDE SEQUENCE</scope>
    <source>
        <strain evidence="1">GSM-AAB239-AS_SAM_17_03QT</strain>
        <tissue evidence="1">Leaf</tissue>
    </source>
</reference>
<organism evidence="1 2">
    <name type="scientific">Iris pallida</name>
    <name type="common">Sweet iris</name>
    <dbReference type="NCBI Taxonomy" id="29817"/>
    <lineage>
        <taxon>Eukaryota</taxon>
        <taxon>Viridiplantae</taxon>
        <taxon>Streptophyta</taxon>
        <taxon>Embryophyta</taxon>
        <taxon>Tracheophyta</taxon>
        <taxon>Spermatophyta</taxon>
        <taxon>Magnoliopsida</taxon>
        <taxon>Liliopsida</taxon>
        <taxon>Asparagales</taxon>
        <taxon>Iridaceae</taxon>
        <taxon>Iridoideae</taxon>
        <taxon>Irideae</taxon>
        <taxon>Iris</taxon>
    </lineage>
</organism>
<dbReference type="AlphaFoldDB" id="A0AAX6HRQ4"/>
<protein>
    <submittedName>
        <fullName evidence="1">Uncharacterized protein</fullName>
    </submittedName>
</protein>
<proteinExistence type="predicted"/>
<name>A0AAX6HRQ4_IRIPA</name>
<dbReference type="Proteomes" id="UP001140949">
    <property type="component" value="Unassembled WGS sequence"/>
</dbReference>
<reference evidence="1" key="1">
    <citation type="journal article" date="2023" name="GigaByte">
        <title>Genome assembly of the bearded iris, Iris pallida Lam.</title>
        <authorList>
            <person name="Bruccoleri R.E."/>
            <person name="Oakeley E.J."/>
            <person name="Faust A.M.E."/>
            <person name="Altorfer M."/>
            <person name="Dessus-Babus S."/>
            <person name="Burckhardt D."/>
            <person name="Oertli M."/>
            <person name="Naumann U."/>
            <person name="Petersen F."/>
            <person name="Wong J."/>
        </authorList>
    </citation>
    <scope>NUCLEOTIDE SEQUENCE</scope>
    <source>
        <strain evidence="1">GSM-AAB239-AS_SAM_17_03QT</strain>
    </source>
</reference>
<comment type="caution">
    <text evidence="1">The sequence shown here is derived from an EMBL/GenBank/DDBJ whole genome shotgun (WGS) entry which is preliminary data.</text>
</comment>
<sequence>MRPGFGFCECLSISCCGLGCQEVSPKGASRRGSSMNASFIQTSLTIPFPFGYLSCGLGVCQFNNSRLISGSNLQH</sequence>
<keyword evidence="2" id="KW-1185">Reference proteome</keyword>
<accession>A0AAX6HRQ4</accession>